<dbReference type="STRING" id="140314.SAMN04488076_101251"/>
<organism evidence="1 2">
    <name type="scientific">Trichococcus palustris</name>
    <dbReference type="NCBI Taxonomy" id="140314"/>
    <lineage>
        <taxon>Bacteria</taxon>
        <taxon>Bacillati</taxon>
        <taxon>Bacillota</taxon>
        <taxon>Bacilli</taxon>
        <taxon>Lactobacillales</taxon>
        <taxon>Carnobacteriaceae</taxon>
        <taxon>Trichococcus</taxon>
    </lineage>
</organism>
<keyword evidence="2" id="KW-1185">Reference proteome</keyword>
<protein>
    <submittedName>
        <fullName evidence="1">Uncharacterized protein</fullName>
    </submittedName>
</protein>
<reference evidence="1 2" key="1">
    <citation type="submission" date="2016-02" db="EMBL/GenBank/DDBJ databases">
        <authorList>
            <person name="Wen L."/>
            <person name="He K."/>
            <person name="Yang H."/>
        </authorList>
    </citation>
    <scope>NUCLEOTIDE SEQUENCE [LARGE SCALE GENOMIC DNA]</scope>
    <source>
        <strain evidence="1">Trichococcus palustris</strain>
    </source>
</reference>
<name>A0A143YDR5_9LACT</name>
<dbReference type="RefSeq" id="WP_087031644.1">
    <property type="nucleotide sequence ID" value="NZ_FJNE01000002.1"/>
</dbReference>
<dbReference type="AlphaFoldDB" id="A0A143YDR5"/>
<gene>
    <name evidence="1" type="ORF">Tpal_767</name>
</gene>
<dbReference type="OrthoDB" id="9775804at2"/>
<sequence>MFHKEEIIKSVLALSFRPQDYCVITGTALVMQGVKAETKDIDMSCSKEAFQSLLDQGYPVKQGDFARKVVYSEDIEIFEDWHRGAITSIDGVSVASLESVIQMKKQLGREKDQLDIARIEGYLRNESKGTPEQ</sequence>
<dbReference type="Proteomes" id="UP000242754">
    <property type="component" value="Unassembled WGS sequence"/>
</dbReference>
<evidence type="ECO:0000313" key="2">
    <source>
        <dbReference type="Proteomes" id="UP000242754"/>
    </source>
</evidence>
<dbReference type="SUPFAM" id="SSF81301">
    <property type="entry name" value="Nucleotidyltransferase"/>
    <property type="match status" value="1"/>
</dbReference>
<accession>A0A143YDR5</accession>
<dbReference type="InterPro" id="IPR043519">
    <property type="entry name" value="NT_sf"/>
</dbReference>
<proteinExistence type="predicted"/>
<dbReference type="EMBL" id="FJNE01000002">
    <property type="protein sequence ID" value="CZQ86400.1"/>
    <property type="molecule type" value="Genomic_DNA"/>
</dbReference>
<evidence type="ECO:0000313" key="1">
    <source>
        <dbReference type="EMBL" id="CZQ86400.1"/>
    </source>
</evidence>